<feature type="compositionally biased region" description="Gly residues" evidence="3">
    <location>
        <begin position="65"/>
        <end position="84"/>
    </location>
</feature>
<dbReference type="InterPro" id="IPR009835">
    <property type="entry name" value="SrtB"/>
</dbReference>
<dbReference type="AlphaFoldDB" id="A0A9D1D0C1"/>
<evidence type="ECO:0000313" key="6">
    <source>
        <dbReference type="Proteomes" id="UP000886886"/>
    </source>
</evidence>
<protein>
    <submittedName>
        <fullName evidence="5">Class B sortase</fullName>
        <ecNumber evidence="5">3.4.22.71</ecNumber>
    </submittedName>
</protein>
<dbReference type="GO" id="GO:0016787">
    <property type="term" value="F:hydrolase activity"/>
    <property type="evidence" value="ECO:0007669"/>
    <property type="project" value="UniProtKB-KW"/>
</dbReference>
<evidence type="ECO:0000256" key="4">
    <source>
        <dbReference type="SAM" id="Phobius"/>
    </source>
</evidence>
<feature type="region of interest" description="Disordered" evidence="3">
    <location>
        <begin position="63"/>
        <end position="101"/>
    </location>
</feature>
<evidence type="ECO:0000256" key="1">
    <source>
        <dbReference type="ARBA" id="ARBA00022801"/>
    </source>
</evidence>
<keyword evidence="1 5" id="KW-0378">Hydrolase</keyword>
<keyword evidence="4" id="KW-0812">Transmembrane</keyword>
<name>A0A9D1D0C1_9FIRM</name>
<evidence type="ECO:0000256" key="3">
    <source>
        <dbReference type="SAM" id="MobiDB-lite"/>
    </source>
</evidence>
<feature type="compositionally biased region" description="Acidic residues" evidence="3">
    <location>
        <begin position="85"/>
        <end position="97"/>
    </location>
</feature>
<reference evidence="5" key="2">
    <citation type="journal article" date="2021" name="PeerJ">
        <title>Extensive microbial diversity within the chicken gut microbiome revealed by metagenomics and culture.</title>
        <authorList>
            <person name="Gilroy R."/>
            <person name="Ravi A."/>
            <person name="Getino M."/>
            <person name="Pursley I."/>
            <person name="Horton D.L."/>
            <person name="Alikhan N.F."/>
            <person name="Baker D."/>
            <person name="Gharbi K."/>
            <person name="Hall N."/>
            <person name="Watson M."/>
            <person name="Adriaenssens E.M."/>
            <person name="Foster-Nyarko E."/>
            <person name="Jarju S."/>
            <person name="Secka A."/>
            <person name="Antonio M."/>
            <person name="Oren A."/>
            <person name="Chaudhuri R.R."/>
            <person name="La Ragione R."/>
            <person name="Hildebrand F."/>
            <person name="Pallen M.J."/>
        </authorList>
    </citation>
    <scope>NUCLEOTIDE SEQUENCE</scope>
    <source>
        <strain evidence="5">ChiSjej3B21-11622</strain>
    </source>
</reference>
<feature type="transmembrane region" description="Helical" evidence="4">
    <location>
        <begin position="20"/>
        <end position="42"/>
    </location>
</feature>
<gene>
    <name evidence="5" type="primary">srtB</name>
    <name evidence="5" type="ORF">IAB26_07060</name>
</gene>
<feature type="active site" description="Proton donor/acceptor" evidence="2">
    <location>
        <position position="188"/>
    </location>
</feature>
<keyword evidence="4" id="KW-1133">Transmembrane helix</keyword>
<dbReference type="SUPFAM" id="SSF63817">
    <property type="entry name" value="Sortase"/>
    <property type="match status" value="1"/>
</dbReference>
<accession>A0A9D1D0C1</accession>
<evidence type="ECO:0000313" key="5">
    <source>
        <dbReference type="EMBL" id="HIQ96306.1"/>
    </source>
</evidence>
<dbReference type="Pfam" id="PF04203">
    <property type="entry name" value="Sortase"/>
    <property type="match status" value="1"/>
</dbReference>
<dbReference type="Gene3D" id="2.40.260.10">
    <property type="entry name" value="Sortase"/>
    <property type="match status" value="1"/>
</dbReference>
<dbReference type="EMBL" id="DVFT01000103">
    <property type="protein sequence ID" value="HIQ96306.1"/>
    <property type="molecule type" value="Genomic_DNA"/>
</dbReference>
<proteinExistence type="predicted"/>
<organism evidence="5 6">
    <name type="scientific">Candidatus Limivivens merdigallinarum</name>
    <dbReference type="NCBI Taxonomy" id="2840859"/>
    <lineage>
        <taxon>Bacteria</taxon>
        <taxon>Bacillati</taxon>
        <taxon>Bacillota</taxon>
        <taxon>Clostridia</taxon>
        <taxon>Lachnospirales</taxon>
        <taxon>Lachnospiraceae</taxon>
        <taxon>Lachnospiraceae incertae sedis</taxon>
        <taxon>Candidatus Limivivens</taxon>
    </lineage>
</organism>
<keyword evidence="4" id="KW-0472">Membrane</keyword>
<dbReference type="InterPro" id="IPR023365">
    <property type="entry name" value="Sortase_dom-sf"/>
</dbReference>
<comment type="caution">
    <text evidence="5">The sequence shown here is derived from an EMBL/GenBank/DDBJ whole genome shotgun (WGS) entry which is preliminary data.</text>
</comment>
<reference evidence="5" key="1">
    <citation type="submission" date="2020-10" db="EMBL/GenBank/DDBJ databases">
        <authorList>
            <person name="Gilroy R."/>
        </authorList>
    </citation>
    <scope>NUCLEOTIDE SEQUENCE</scope>
    <source>
        <strain evidence="5">ChiSjej3B21-11622</strain>
    </source>
</reference>
<sequence>MKDQNRKKKTTVGDVIFRIVFLAALVVFCYCAFRLVTIFLAYKAGNDEYSALNEQYVDDSFEFGSGSGGQSDGNGSGGDSAGGETGEETEGETETELATDAQGNQYVRKLPTMKNPIDFESLDAVNSDIIGWIRIGALDISYPVAQSEDNDYYLHRTFEKKDNFAGCIFVDFHNSSQFTDPNTIVYGHNMKDGSMFGKLKQFYEEGVYESDPYFWIYTPTKIYRYHIFSCSQVGAVSETYQLTFADDQDFLDYISDAFASSVVDSQEVEVKAGDKIVTLSTCTGDDSTRFVVQGVMDQEYIAVD</sequence>
<feature type="active site" description="Acyl-thioester intermediate" evidence="2">
    <location>
        <position position="282"/>
    </location>
</feature>
<dbReference type="NCBIfam" id="TIGR03064">
    <property type="entry name" value="sortase_srtB"/>
    <property type="match status" value="1"/>
</dbReference>
<dbReference type="Proteomes" id="UP000886886">
    <property type="component" value="Unassembled WGS sequence"/>
</dbReference>
<dbReference type="CDD" id="cd05826">
    <property type="entry name" value="Sortase_B"/>
    <property type="match status" value="1"/>
</dbReference>
<dbReference type="InterPro" id="IPR005754">
    <property type="entry name" value="Sortase"/>
</dbReference>
<evidence type="ECO:0000256" key="2">
    <source>
        <dbReference type="PIRSR" id="PIRSR605754-1"/>
    </source>
</evidence>
<dbReference type="EC" id="3.4.22.71" evidence="5"/>